<organism evidence="2 3">
    <name type="scientific">Sediminibacterium goheungense</name>
    <dbReference type="NCBI Taxonomy" id="1086393"/>
    <lineage>
        <taxon>Bacteria</taxon>
        <taxon>Pseudomonadati</taxon>
        <taxon>Bacteroidota</taxon>
        <taxon>Chitinophagia</taxon>
        <taxon>Chitinophagales</taxon>
        <taxon>Chitinophagaceae</taxon>
        <taxon>Sediminibacterium</taxon>
    </lineage>
</organism>
<reference evidence="2 3" key="1">
    <citation type="submission" date="2019-03" db="EMBL/GenBank/DDBJ databases">
        <title>Genomic Encyclopedia of Archaeal and Bacterial Type Strains, Phase II (KMG-II): from individual species to whole genera.</title>
        <authorList>
            <person name="Goeker M."/>
        </authorList>
    </citation>
    <scope>NUCLEOTIDE SEQUENCE [LARGE SCALE GENOMIC DNA]</scope>
    <source>
        <strain evidence="2 3">DSM 28323</strain>
    </source>
</reference>
<sequence length="156" mass="17579">MKLTKKMQAFVLTALLASGAFFFTGCSKDPVVTKSQHELMFDYLTSELGNKQWFLKAIYVNGVLQPLTDAQKKYYKTYTRSLSPAFSATFLDDDGNRGTARLLSQLQLKETITNGPLGGTVRDYIILELKEKSMDLEISNPPGYPTQIVREVYYAN</sequence>
<keyword evidence="1" id="KW-0732">Signal</keyword>
<dbReference type="Proteomes" id="UP000295741">
    <property type="component" value="Unassembled WGS sequence"/>
</dbReference>
<feature type="chain" id="PRO_5020503631" description="Lipocalin-like protein" evidence="1">
    <location>
        <begin position="23"/>
        <end position="156"/>
    </location>
</feature>
<gene>
    <name evidence="2" type="ORF">BC659_3378</name>
</gene>
<dbReference type="PROSITE" id="PS51257">
    <property type="entry name" value="PROKAR_LIPOPROTEIN"/>
    <property type="match status" value="1"/>
</dbReference>
<keyword evidence="3" id="KW-1185">Reference proteome</keyword>
<evidence type="ECO:0008006" key="4">
    <source>
        <dbReference type="Google" id="ProtNLM"/>
    </source>
</evidence>
<proteinExistence type="predicted"/>
<accession>A0A4R6IMJ1</accession>
<dbReference type="AlphaFoldDB" id="A0A4R6IMJ1"/>
<protein>
    <recommendedName>
        <fullName evidence="4">Lipocalin-like protein</fullName>
    </recommendedName>
</protein>
<comment type="caution">
    <text evidence="2">The sequence shown here is derived from an EMBL/GenBank/DDBJ whole genome shotgun (WGS) entry which is preliminary data.</text>
</comment>
<dbReference type="EMBL" id="SNWP01000017">
    <property type="protein sequence ID" value="TDO23373.1"/>
    <property type="molecule type" value="Genomic_DNA"/>
</dbReference>
<name>A0A4R6IMJ1_9BACT</name>
<evidence type="ECO:0000256" key="1">
    <source>
        <dbReference type="SAM" id="SignalP"/>
    </source>
</evidence>
<feature type="signal peptide" evidence="1">
    <location>
        <begin position="1"/>
        <end position="22"/>
    </location>
</feature>
<evidence type="ECO:0000313" key="3">
    <source>
        <dbReference type="Proteomes" id="UP000295741"/>
    </source>
</evidence>
<evidence type="ECO:0000313" key="2">
    <source>
        <dbReference type="EMBL" id="TDO23373.1"/>
    </source>
</evidence>